<keyword evidence="4 7" id="KW-1133">Transmembrane helix</keyword>
<feature type="transmembrane region" description="Helical" evidence="7">
    <location>
        <begin position="23"/>
        <end position="46"/>
    </location>
</feature>
<comment type="caution">
    <text evidence="8">The sequence shown here is derived from an EMBL/GenBank/DDBJ whole genome shotgun (WGS) entry which is preliminary data.</text>
</comment>
<evidence type="ECO:0000256" key="5">
    <source>
        <dbReference type="ARBA" id="ARBA00023136"/>
    </source>
</evidence>
<dbReference type="Pfam" id="PF06609">
    <property type="entry name" value="TRI12"/>
    <property type="match status" value="1"/>
</dbReference>
<dbReference type="InterPro" id="IPR036259">
    <property type="entry name" value="MFS_trans_sf"/>
</dbReference>
<evidence type="ECO:0000256" key="3">
    <source>
        <dbReference type="ARBA" id="ARBA00022692"/>
    </source>
</evidence>
<feature type="region of interest" description="Disordered" evidence="6">
    <location>
        <begin position="263"/>
        <end position="282"/>
    </location>
</feature>
<evidence type="ECO:0000256" key="6">
    <source>
        <dbReference type="SAM" id="MobiDB-lite"/>
    </source>
</evidence>
<dbReference type="SUPFAM" id="SSF103473">
    <property type="entry name" value="MFS general substrate transporter"/>
    <property type="match status" value="1"/>
</dbReference>
<organism evidence="8 9">
    <name type="scientific">Mycobacterium ulcerans str. Harvey</name>
    <dbReference type="NCBI Taxonomy" id="1299332"/>
    <lineage>
        <taxon>Bacteria</taxon>
        <taxon>Bacillati</taxon>
        <taxon>Actinomycetota</taxon>
        <taxon>Actinomycetes</taxon>
        <taxon>Mycobacteriales</taxon>
        <taxon>Mycobacteriaceae</taxon>
        <taxon>Mycobacterium</taxon>
        <taxon>Mycobacterium ulcerans group</taxon>
    </lineage>
</organism>
<dbReference type="Proteomes" id="UP000020681">
    <property type="component" value="Unassembled WGS sequence"/>
</dbReference>
<gene>
    <name evidence="8" type="ORF">I551_6214</name>
</gene>
<dbReference type="PANTHER" id="PTHR23501">
    <property type="entry name" value="MAJOR FACILITATOR SUPERFAMILY"/>
    <property type="match status" value="1"/>
</dbReference>
<dbReference type="PANTHER" id="PTHR23501:SF197">
    <property type="entry name" value="COMD"/>
    <property type="match status" value="1"/>
</dbReference>
<keyword evidence="2" id="KW-0813">Transport</keyword>
<reference evidence="8 9" key="1">
    <citation type="submission" date="2014-01" db="EMBL/GenBank/DDBJ databases">
        <authorList>
            <person name="Dobos K."/>
            <person name="Lenaerts A."/>
            <person name="Ordway D."/>
            <person name="DeGroote M.A."/>
            <person name="Parker T."/>
            <person name="Sizemore C."/>
            <person name="Tallon L.J."/>
            <person name="Sadzewicz L.K."/>
            <person name="Sengamalay N."/>
            <person name="Fraser C.M."/>
            <person name="Hine E."/>
            <person name="Shefchek K.A."/>
            <person name="Das S.P."/>
            <person name="Tettelin H."/>
        </authorList>
    </citation>
    <scope>NUCLEOTIDE SEQUENCE [LARGE SCALE GENOMIC DNA]</scope>
    <source>
        <strain evidence="8 9">Harvey</strain>
    </source>
</reference>
<feature type="transmembrane region" description="Helical" evidence="7">
    <location>
        <begin position="153"/>
        <end position="172"/>
    </location>
</feature>
<evidence type="ECO:0000256" key="1">
    <source>
        <dbReference type="ARBA" id="ARBA00004141"/>
    </source>
</evidence>
<feature type="transmembrane region" description="Helical" evidence="7">
    <location>
        <begin position="184"/>
        <end position="204"/>
    </location>
</feature>
<dbReference type="InterPro" id="IPR010573">
    <property type="entry name" value="MFS_Str1/Tri12-like"/>
</dbReference>
<evidence type="ECO:0000256" key="7">
    <source>
        <dbReference type="SAM" id="Phobius"/>
    </source>
</evidence>
<feature type="transmembrane region" description="Helical" evidence="7">
    <location>
        <begin position="53"/>
        <end position="78"/>
    </location>
</feature>
<comment type="subcellular location">
    <subcellularLocation>
        <location evidence="1">Membrane</location>
        <topology evidence="1">Multi-pass membrane protein</topology>
    </subcellularLocation>
</comment>
<keyword evidence="3 7" id="KW-0812">Transmembrane</keyword>
<dbReference type="Gene3D" id="1.20.1250.20">
    <property type="entry name" value="MFS general substrate transporter like domains"/>
    <property type="match status" value="1"/>
</dbReference>
<name>A0ABP3ABQ2_MYCUL</name>
<evidence type="ECO:0000256" key="4">
    <source>
        <dbReference type="ARBA" id="ARBA00022989"/>
    </source>
</evidence>
<evidence type="ECO:0000313" key="9">
    <source>
        <dbReference type="Proteomes" id="UP000020681"/>
    </source>
</evidence>
<proteinExistence type="predicted"/>
<accession>A0ABP3ABQ2</accession>
<feature type="transmembrane region" description="Helical" evidence="7">
    <location>
        <begin position="224"/>
        <end position="244"/>
    </location>
</feature>
<keyword evidence="9" id="KW-1185">Reference proteome</keyword>
<dbReference type="EMBL" id="JAOL01000162">
    <property type="protein sequence ID" value="EUA87342.1"/>
    <property type="molecule type" value="Genomic_DNA"/>
</dbReference>
<evidence type="ECO:0000313" key="8">
    <source>
        <dbReference type="EMBL" id="EUA87342.1"/>
    </source>
</evidence>
<protein>
    <submittedName>
        <fullName evidence="8">Fungal trichothecene efflux pump family protein</fullName>
    </submittedName>
</protein>
<sequence length="282" mass="29332">MICVATAAIPALAATTRPVIDYAGIMFIGLSLAALTLATSLGGSVYAWGSAPIIGLFTAAGVTLAVFVWVETIAAQPILPIRLFAAPVFSVCCVLAFVVGFAMLGALIFVPTFMQYVNGVSATASGLRILPMVIGMLITSIGSGSMVGRTGRYKIFPVLGTALMTLAFLLMSRTDESTSAAVQSVYLLILGSAIGMSSQVLVIIVQNTSEFEDLGVATSGVSLFRTIGGSFGAAIFGSLFVNFLNSRLASALTATEVASSPKRCTDNPLPWRRRSCTPTPDH</sequence>
<evidence type="ECO:0000256" key="2">
    <source>
        <dbReference type="ARBA" id="ARBA00022448"/>
    </source>
</evidence>
<feature type="transmembrane region" description="Helical" evidence="7">
    <location>
        <begin position="84"/>
        <end position="109"/>
    </location>
</feature>
<keyword evidence="5 7" id="KW-0472">Membrane</keyword>